<proteinExistence type="predicted"/>
<organism evidence="1 2">
    <name type="scientific">Cronartium quercuum f. sp. fusiforme G11</name>
    <dbReference type="NCBI Taxonomy" id="708437"/>
    <lineage>
        <taxon>Eukaryota</taxon>
        <taxon>Fungi</taxon>
        <taxon>Dikarya</taxon>
        <taxon>Basidiomycota</taxon>
        <taxon>Pucciniomycotina</taxon>
        <taxon>Pucciniomycetes</taxon>
        <taxon>Pucciniales</taxon>
        <taxon>Coleosporiaceae</taxon>
        <taxon>Cronartium</taxon>
    </lineage>
</organism>
<dbReference type="EMBL" id="MU167214">
    <property type="protein sequence ID" value="KAG0151144.1"/>
    <property type="molecule type" value="Genomic_DNA"/>
</dbReference>
<protein>
    <submittedName>
        <fullName evidence="1">Uncharacterized protein</fullName>
    </submittedName>
</protein>
<dbReference type="AlphaFoldDB" id="A0A9P6NVV8"/>
<dbReference type="Proteomes" id="UP000886653">
    <property type="component" value="Unassembled WGS sequence"/>
</dbReference>
<sequence length="101" mass="11406">LYLLHKLITRKMSGDDMLSHLEAMHCIFEKLNTLIMPLNPLTRDDIFTAALFISLPSDWLPVITPLIQLPSVTLARVIQVITSEDMRQKMVNLSTSDVLAS</sequence>
<comment type="caution">
    <text evidence="1">The sequence shown here is derived from an EMBL/GenBank/DDBJ whole genome shotgun (WGS) entry which is preliminary data.</text>
</comment>
<dbReference type="Pfam" id="PF14223">
    <property type="entry name" value="Retrotran_gag_2"/>
    <property type="match status" value="1"/>
</dbReference>
<gene>
    <name evidence="1" type="ORF">CROQUDRAFT_36959</name>
</gene>
<dbReference type="OrthoDB" id="2507032at2759"/>
<keyword evidence="2" id="KW-1185">Reference proteome</keyword>
<name>A0A9P6NVV8_9BASI</name>
<evidence type="ECO:0000313" key="1">
    <source>
        <dbReference type="EMBL" id="KAG0151144.1"/>
    </source>
</evidence>
<accession>A0A9P6NVV8</accession>
<reference evidence="1" key="1">
    <citation type="submission" date="2013-11" db="EMBL/GenBank/DDBJ databases">
        <title>Genome sequence of the fusiform rust pathogen reveals effectors for host alternation and coevolution with pine.</title>
        <authorList>
            <consortium name="DOE Joint Genome Institute"/>
            <person name="Smith K."/>
            <person name="Pendleton A."/>
            <person name="Kubisiak T."/>
            <person name="Anderson C."/>
            <person name="Salamov A."/>
            <person name="Aerts A."/>
            <person name="Riley R."/>
            <person name="Clum A."/>
            <person name="Lindquist E."/>
            <person name="Ence D."/>
            <person name="Campbell M."/>
            <person name="Kronenberg Z."/>
            <person name="Feau N."/>
            <person name="Dhillon B."/>
            <person name="Hamelin R."/>
            <person name="Burleigh J."/>
            <person name="Smith J."/>
            <person name="Yandell M."/>
            <person name="Nelson C."/>
            <person name="Grigoriev I."/>
            <person name="Davis J."/>
        </authorList>
    </citation>
    <scope>NUCLEOTIDE SEQUENCE</scope>
    <source>
        <strain evidence="1">G11</strain>
    </source>
</reference>
<feature type="non-terminal residue" evidence="1">
    <location>
        <position position="1"/>
    </location>
</feature>
<evidence type="ECO:0000313" key="2">
    <source>
        <dbReference type="Proteomes" id="UP000886653"/>
    </source>
</evidence>